<dbReference type="GO" id="GO:0005886">
    <property type="term" value="C:plasma membrane"/>
    <property type="evidence" value="ECO:0007669"/>
    <property type="project" value="UniProtKB-SubCell"/>
</dbReference>
<evidence type="ECO:0000256" key="10">
    <source>
        <dbReference type="ARBA" id="ARBA00023180"/>
    </source>
</evidence>
<feature type="compositionally biased region" description="Acidic residues" evidence="11">
    <location>
        <begin position="344"/>
        <end position="353"/>
    </location>
</feature>
<dbReference type="FunFam" id="3.80.10.10:FF:000111">
    <property type="entry name" value="LRR receptor-like serine/threonine-protein kinase ERECTA"/>
    <property type="match status" value="1"/>
</dbReference>
<evidence type="ECO:0000256" key="6">
    <source>
        <dbReference type="ARBA" id="ARBA00022737"/>
    </source>
</evidence>
<keyword evidence="10" id="KW-0325">Glycoprotein</keyword>
<proteinExistence type="inferred from homology"/>
<feature type="transmembrane region" description="Helical" evidence="12">
    <location>
        <begin position="355"/>
        <end position="378"/>
    </location>
</feature>
<keyword evidence="6" id="KW-0677">Repeat</keyword>
<keyword evidence="5 12" id="KW-0812">Transmembrane</keyword>
<comment type="subcellular location">
    <subcellularLocation>
        <location evidence="1">Cell membrane</location>
        <topology evidence="1">Single-pass type I membrane protein</topology>
    </subcellularLocation>
</comment>
<dbReference type="InterPro" id="IPR003591">
    <property type="entry name" value="Leu-rich_rpt_typical-subtyp"/>
</dbReference>
<dbReference type="eggNOG" id="KOG0619">
    <property type="taxonomic scope" value="Eukaryota"/>
</dbReference>
<keyword evidence="3" id="KW-1003">Cell membrane</keyword>
<evidence type="ECO:0000256" key="5">
    <source>
        <dbReference type="ARBA" id="ARBA00022692"/>
    </source>
</evidence>
<dbReference type="AlphaFoldDB" id="A0A0D3E370"/>
<dbReference type="PANTHER" id="PTHR27004:SF450">
    <property type="entry name" value="RECEPTOR-LIKE PROTEIN 6"/>
    <property type="match status" value="1"/>
</dbReference>
<dbReference type="EnsemblPlants" id="Bo9g024680.1">
    <property type="protein sequence ID" value="Bo9g024680.1"/>
    <property type="gene ID" value="Bo9g024680"/>
</dbReference>
<organism evidence="13 14">
    <name type="scientific">Brassica oleracea var. oleracea</name>
    <dbReference type="NCBI Taxonomy" id="109376"/>
    <lineage>
        <taxon>Eukaryota</taxon>
        <taxon>Viridiplantae</taxon>
        <taxon>Streptophyta</taxon>
        <taxon>Embryophyta</taxon>
        <taxon>Tracheophyta</taxon>
        <taxon>Spermatophyta</taxon>
        <taxon>Magnoliopsida</taxon>
        <taxon>eudicotyledons</taxon>
        <taxon>Gunneridae</taxon>
        <taxon>Pentapetalae</taxon>
        <taxon>rosids</taxon>
        <taxon>malvids</taxon>
        <taxon>Brassicales</taxon>
        <taxon>Brassicaceae</taxon>
        <taxon>Brassiceae</taxon>
        <taxon>Brassica</taxon>
    </lineage>
</organism>
<dbReference type="Proteomes" id="UP000032141">
    <property type="component" value="Chromosome C9"/>
</dbReference>
<dbReference type="SMART" id="SM00369">
    <property type="entry name" value="LRR_TYP"/>
    <property type="match status" value="4"/>
</dbReference>
<reference evidence="13" key="2">
    <citation type="submission" date="2015-03" db="UniProtKB">
        <authorList>
            <consortium name="EnsemblPlants"/>
        </authorList>
    </citation>
    <scope>IDENTIFICATION</scope>
</reference>
<dbReference type="FunFam" id="3.80.10.10:FF:001678">
    <property type="entry name" value="Calmodulin-binding receptor kinase CaMRLK"/>
    <property type="match status" value="1"/>
</dbReference>
<evidence type="ECO:0000256" key="4">
    <source>
        <dbReference type="ARBA" id="ARBA00022614"/>
    </source>
</evidence>
<name>A0A0D3E370_BRAOL</name>
<keyword evidence="8 12" id="KW-0472">Membrane</keyword>
<evidence type="ECO:0000256" key="7">
    <source>
        <dbReference type="ARBA" id="ARBA00022989"/>
    </source>
</evidence>
<accession>A0A0D3E370</accession>
<evidence type="ECO:0008006" key="15">
    <source>
        <dbReference type="Google" id="ProtNLM"/>
    </source>
</evidence>
<keyword evidence="14" id="KW-1185">Reference proteome</keyword>
<keyword evidence="7 12" id="KW-1133">Transmembrane helix</keyword>
<dbReference type="Pfam" id="PF13855">
    <property type="entry name" value="LRR_8"/>
    <property type="match status" value="3"/>
</dbReference>
<evidence type="ECO:0000256" key="12">
    <source>
        <dbReference type="SAM" id="Phobius"/>
    </source>
</evidence>
<evidence type="ECO:0000256" key="8">
    <source>
        <dbReference type="ARBA" id="ARBA00023136"/>
    </source>
</evidence>
<feature type="region of interest" description="Disordered" evidence="11">
    <location>
        <begin position="331"/>
        <end position="353"/>
    </location>
</feature>
<evidence type="ECO:0000313" key="14">
    <source>
        <dbReference type="Proteomes" id="UP000032141"/>
    </source>
</evidence>
<evidence type="ECO:0000256" key="3">
    <source>
        <dbReference type="ARBA" id="ARBA00022475"/>
    </source>
</evidence>
<dbReference type="HOGENOM" id="CLU_000288_18_11_1"/>
<keyword evidence="4" id="KW-0433">Leucine-rich repeat</keyword>
<dbReference type="PANTHER" id="PTHR27004">
    <property type="entry name" value="RECEPTOR-LIKE PROTEIN 12 ISOFORM X1"/>
    <property type="match status" value="1"/>
</dbReference>
<dbReference type="OMA" id="NICELQT"/>
<dbReference type="STRING" id="109376.A0A0D3E370"/>
<evidence type="ECO:0000313" key="13">
    <source>
        <dbReference type="EnsemblPlants" id="Bo9g024680.1"/>
    </source>
</evidence>
<reference evidence="13 14" key="1">
    <citation type="journal article" date="2014" name="Genome Biol.">
        <title>Transcriptome and methylome profiling reveals relics of genome dominance in the mesopolyploid Brassica oleracea.</title>
        <authorList>
            <person name="Parkin I.A."/>
            <person name="Koh C."/>
            <person name="Tang H."/>
            <person name="Robinson S.J."/>
            <person name="Kagale S."/>
            <person name="Clarke W.E."/>
            <person name="Town C.D."/>
            <person name="Nixon J."/>
            <person name="Krishnakumar V."/>
            <person name="Bidwell S.L."/>
            <person name="Denoeud F."/>
            <person name="Belcram H."/>
            <person name="Links M.G."/>
            <person name="Just J."/>
            <person name="Clarke C."/>
            <person name="Bender T."/>
            <person name="Huebert T."/>
            <person name="Mason A.S."/>
            <person name="Pires J.C."/>
            <person name="Barker G."/>
            <person name="Moore J."/>
            <person name="Walley P.G."/>
            <person name="Manoli S."/>
            <person name="Batley J."/>
            <person name="Edwards D."/>
            <person name="Nelson M.N."/>
            <person name="Wang X."/>
            <person name="Paterson A.H."/>
            <person name="King G."/>
            <person name="Bancroft I."/>
            <person name="Chalhoub B."/>
            <person name="Sharpe A.G."/>
        </authorList>
    </citation>
    <scope>NUCLEOTIDE SEQUENCE</scope>
    <source>
        <strain evidence="13 14">cv. TO1000</strain>
    </source>
</reference>
<dbReference type="InterPro" id="IPR001611">
    <property type="entry name" value="Leu-rich_rpt"/>
</dbReference>
<evidence type="ECO:0000256" key="11">
    <source>
        <dbReference type="SAM" id="MobiDB-lite"/>
    </source>
</evidence>
<evidence type="ECO:0000256" key="1">
    <source>
        <dbReference type="ARBA" id="ARBA00004251"/>
    </source>
</evidence>
<keyword evidence="9" id="KW-0675">Receptor</keyword>
<evidence type="ECO:0000256" key="2">
    <source>
        <dbReference type="ARBA" id="ARBA00009592"/>
    </source>
</evidence>
<dbReference type="InterPro" id="IPR032675">
    <property type="entry name" value="LRR_dom_sf"/>
</dbReference>
<dbReference type="Gramene" id="Bo9g024680.1">
    <property type="protein sequence ID" value="Bo9g024680.1"/>
    <property type="gene ID" value="Bo9g024680"/>
</dbReference>
<dbReference type="SUPFAM" id="SSF52058">
    <property type="entry name" value="L domain-like"/>
    <property type="match status" value="1"/>
</dbReference>
<comment type="similarity">
    <text evidence="2">Belongs to the RLP family.</text>
</comment>
<sequence length="386" mass="42182">MFASSNNFTGEIPRSLCGGKSSPTIIDLSNNNFDGTIPQCLGAHMSSLTDLNLRNNSFSGSLPDMFTQASKLRSIDVSHNQLEGKLPASLTACSALEVLNVESNEINDTFPFQLSSLQKLQVLVLRSNKFHGVLYQSDGAWFGFPQLKIIDVSNNDFLCTLPSDYFLIWTAISSNEDKDRQPHYIGGSNGYGYYTSVVLMNKGVSMAMERILTVYTAIDFSGNRIHGEVPESIGLLKELHVLNLSRNAFTGHIPSSLANMTALESLDLSQNMLSGEIPPELGDLSSLGWINVSHNHLVGSIPQGTQFQRQNCSSYEGNPGLFGPSLKDICREKTPPESEPPVSSEEDEEEEEGSFSWVAAGLGFAHGVVFGFTIGYIMKNLGRNKH</sequence>
<dbReference type="Gene3D" id="3.80.10.10">
    <property type="entry name" value="Ribonuclease Inhibitor"/>
    <property type="match status" value="1"/>
</dbReference>
<evidence type="ECO:0000256" key="9">
    <source>
        <dbReference type="ARBA" id="ARBA00023170"/>
    </source>
</evidence>
<protein>
    <recommendedName>
        <fullName evidence="15">Leucine-rich repeat-containing N-terminal plant-type domain-containing protein</fullName>
    </recommendedName>
</protein>